<dbReference type="EMBL" id="PHUF01000006">
    <property type="protein sequence ID" value="PKB13574.1"/>
    <property type="molecule type" value="Genomic_DNA"/>
</dbReference>
<dbReference type="SUPFAM" id="SSF53187">
    <property type="entry name" value="Zn-dependent exopeptidases"/>
    <property type="match status" value="1"/>
</dbReference>
<evidence type="ECO:0000256" key="1">
    <source>
        <dbReference type="SAM" id="SignalP"/>
    </source>
</evidence>
<name>A0A2N0H3Q7_9SPHN</name>
<dbReference type="PROSITE" id="PS51318">
    <property type="entry name" value="TAT"/>
    <property type="match status" value="1"/>
</dbReference>
<comment type="caution">
    <text evidence="2">The sequence shown here is derived from an EMBL/GenBank/DDBJ whole genome shotgun (WGS) entry which is preliminary data.</text>
</comment>
<dbReference type="Gene3D" id="3.40.630.10">
    <property type="entry name" value="Zn peptidases"/>
    <property type="match status" value="1"/>
</dbReference>
<dbReference type="AlphaFoldDB" id="A0A2N0H3Q7"/>
<sequence>MKPGRSDRRTVLKAALAAPLAGSARAGAAAPVAAAFTAERLMADLRLFAQAGNKQAGGPGDGLTADWLAQRLTEFGLEVERQRFDVPCFQTAHCALTFDSRETELVVQPPVVFTPPEGITGALVLAEVPGRLDGAIAIVRLPHWRWSSLLDNRVRSVLEDTARRGAAAVIVVTTGPSGEALRLNVPMAMNGTLPLALLAPRLAGKVLEAARNGLQARFVLTGERGMRPAENVVGRRDRPGRRWVVVSTPRSGWTDCVGERGPGIAIWLALAAWAPHALARHNLLFVATSGHEYENLGAGRFHDAFAPPPVDTDFWLHLGANVATRDYQEIPGGLLPLPSVDPNRFLMTSPGLVSAAREIFKGQPGIEAAYPSDNGAAGELTEIVRAGYPRHAGIFGAHRHHHAATDVLSTIVAEPLAITAISCRELVRRGSLAAL</sequence>
<evidence type="ECO:0000313" key="2">
    <source>
        <dbReference type="EMBL" id="PKB13574.1"/>
    </source>
</evidence>
<feature type="chain" id="PRO_5014748067" description="PA domain-containing protein" evidence="1">
    <location>
        <begin position="29"/>
        <end position="435"/>
    </location>
</feature>
<keyword evidence="3" id="KW-1185">Reference proteome</keyword>
<dbReference type="OrthoDB" id="975226at2"/>
<reference evidence="2 3" key="1">
    <citation type="submission" date="2017-11" db="EMBL/GenBank/DDBJ databases">
        <title>Genomic Encyclopedia of Type Strains, Phase III (KMG-III): the genomes of soil and plant-associated and newly described type strains.</title>
        <authorList>
            <person name="Whitman W."/>
        </authorList>
    </citation>
    <scope>NUCLEOTIDE SEQUENCE [LARGE SCALE GENOMIC DNA]</scope>
    <source>
        <strain evidence="2 3">CGMCC 1.12274</strain>
    </source>
</reference>
<accession>A0A2N0H3Q7</accession>
<protein>
    <recommendedName>
        <fullName evidence="4">PA domain-containing protein</fullName>
    </recommendedName>
</protein>
<gene>
    <name evidence="2" type="ORF">B0I00_3010</name>
</gene>
<dbReference type="Proteomes" id="UP000232587">
    <property type="component" value="Unassembled WGS sequence"/>
</dbReference>
<evidence type="ECO:0000313" key="3">
    <source>
        <dbReference type="Proteomes" id="UP000232587"/>
    </source>
</evidence>
<dbReference type="RefSeq" id="WP_100868219.1">
    <property type="nucleotide sequence ID" value="NZ_PHUF01000006.1"/>
</dbReference>
<feature type="signal peptide" evidence="1">
    <location>
        <begin position="1"/>
        <end position="28"/>
    </location>
</feature>
<dbReference type="Gene3D" id="3.50.30.30">
    <property type="match status" value="1"/>
</dbReference>
<keyword evidence="1" id="KW-0732">Signal</keyword>
<evidence type="ECO:0008006" key="4">
    <source>
        <dbReference type="Google" id="ProtNLM"/>
    </source>
</evidence>
<dbReference type="InterPro" id="IPR006311">
    <property type="entry name" value="TAT_signal"/>
</dbReference>
<organism evidence="2 3">
    <name type="scientific">Novosphingobium kunmingense</name>
    <dbReference type="NCBI Taxonomy" id="1211806"/>
    <lineage>
        <taxon>Bacteria</taxon>
        <taxon>Pseudomonadati</taxon>
        <taxon>Pseudomonadota</taxon>
        <taxon>Alphaproteobacteria</taxon>
        <taxon>Sphingomonadales</taxon>
        <taxon>Sphingomonadaceae</taxon>
        <taxon>Novosphingobium</taxon>
    </lineage>
</organism>
<proteinExistence type="predicted"/>